<dbReference type="OrthoDB" id="10559753at2759"/>
<organism evidence="1 2">
    <name type="scientific">Panicum miliaceum</name>
    <name type="common">Proso millet</name>
    <name type="synonym">Broomcorn millet</name>
    <dbReference type="NCBI Taxonomy" id="4540"/>
    <lineage>
        <taxon>Eukaryota</taxon>
        <taxon>Viridiplantae</taxon>
        <taxon>Streptophyta</taxon>
        <taxon>Embryophyta</taxon>
        <taxon>Tracheophyta</taxon>
        <taxon>Spermatophyta</taxon>
        <taxon>Magnoliopsida</taxon>
        <taxon>Liliopsida</taxon>
        <taxon>Poales</taxon>
        <taxon>Poaceae</taxon>
        <taxon>PACMAD clade</taxon>
        <taxon>Panicoideae</taxon>
        <taxon>Panicodae</taxon>
        <taxon>Paniceae</taxon>
        <taxon>Panicinae</taxon>
        <taxon>Panicum</taxon>
        <taxon>Panicum sect. Panicum</taxon>
    </lineage>
</organism>
<evidence type="ECO:0000313" key="2">
    <source>
        <dbReference type="Proteomes" id="UP000275267"/>
    </source>
</evidence>
<gene>
    <name evidence="1" type="ORF">C2845_PM02G14820</name>
</gene>
<accession>A0A3L6SBZ7</accession>
<reference evidence="2" key="1">
    <citation type="journal article" date="2019" name="Nat. Commun.">
        <title>The genome of broomcorn millet.</title>
        <authorList>
            <person name="Zou C."/>
            <person name="Miki D."/>
            <person name="Li D."/>
            <person name="Tang Q."/>
            <person name="Xiao L."/>
            <person name="Rajput S."/>
            <person name="Deng P."/>
            <person name="Jia W."/>
            <person name="Huang R."/>
            <person name="Zhang M."/>
            <person name="Sun Y."/>
            <person name="Hu J."/>
            <person name="Fu X."/>
            <person name="Schnable P.S."/>
            <person name="Li F."/>
            <person name="Zhang H."/>
            <person name="Feng B."/>
            <person name="Zhu X."/>
            <person name="Liu R."/>
            <person name="Schnable J.C."/>
            <person name="Zhu J.-K."/>
            <person name="Zhang H."/>
        </authorList>
    </citation>
    <scope>NUCLEOTIDE SEQUENCE [LARGE SCALE GENOMIC DNA]</scope>
</reference>
<protein>
    <submittedName>
        <fullName evidence="1">Uncharacterized protein</fullName>
    </submittedName>
</protein>
<proteinExistence type="predicted"/>
<dbReference type="Proteomes" id="UP000275267">
    <property type="component" value="Unassembled WGS sequence"/>
</dbReference>
<dbReference type="EMBL" id="PQIB02000005">
    <property type="protein sequence ID" value="RLN18525.1"/>
    <property type="molecule type" value="Genomic_DNA"/>
</dbReference>
<dbReference type="AlphaFoldDB" id="A0A3L6SBZ7"/>
<comment type="caution">
    <text evidence="1">The sequence shown here is derived from an EMBL/GenBank/DDBJ whole genome shotgun (WGS) entry which is preliminary data.</text>
</comment>
<keyword evidence="2" id="KW-1185">Reference proteome</keyword>
<name>A0A3L6SBZ7_PANMI</name>
<evidence type="ECO:0000313" key="1">
    <source>
        <dbReference type="EMBL" id="RLN18525.1"/>
    </source>
</evidence>
<sequence length="247" mass="26849">MLLVLWSDVGVRGDGKAGVFVITTATSFDGDPWRRGCAWAVMYRCPSYIFLLDEDEEEGVLDIYLSSTPSQRYASSCGFRLRPLVLLSFLSIFGSCVRGDAAAGAASVRYVYSYLEKLGWSFPAGVTSLLVDLESSAVLGAPDLLRLGDGFTGRSASQACIDFFDVPTAAKVGFKNLDVASSEAFSSSWSSASSRKFAVLFFHGGSDEQRLRLPATWITGEALQELGCNIPSFRDVPVSCQYKLLYQ</sequence>